<evidence type="ECO:0000313" key="2">
    <source>
        <dbReference type="Proteomes" id="UP000814033"/>
    </source>
</evidence>
<comment type="caution">
    <text evidence="1">The sequence shown here is derived from an EMBL/GenBank/DDBJ whole genome shotgun (WGS) entry which is preliminary data.</text>
</comment>
<sequence length="1631" mass="177062">MSSSPPPSLVLVEEDDSSLVATPVLTQRPTSPGLRSSTSSLPDVSPVSPAEPLLSPHSGHLRLPIPTPSANKSQSSFAFVDVSEDDPSGDFDDLPPEVASADISIARSAELAMVTLVLDPTPPDGSFVETPSGSAAIELKKRYDRLLGVGKSVRSPYAITAFVNQHGKQMFRVGHRDQSAPAAAGAEAERRTTIQIVEQPTVSQQDNKKSTASTRSDRRSARRSRMSMHTFLPPSMFPSSSTRHPEPTSAHLTHDGHKSPARKLRKARSNPQLSAESSTPPTQPSGPTGRGHSQSVTAADMPRIATAVVSEPIPRGDIFSTVLQWKVPPSPVASSLTSPSPPGSELALPDTPRSPVIVAPFGARVTFDSPSRPTDTLLTSPPLLREMQSFESGLTARADNHLRLPRSSVIASMMLSSPPEGVIEPIDPLEVPLQTDPSTPSLSPAPFLTRQDPEDRSYLPSTETSLHTRYSTEVFDVLQTYRGLPLLDKLSPDSTETTVIKMSLNSEDTAAPRDDPRFVIWGEVYPEPTEVRIESSTDQLSSRSGASRRRSSQLPTEDSPQVHVTTVIGDPEKVLVAATIERWIAQLTSEFNYDELLVFFLTYRTYISATDLCHLLIARFHWALGRSTSEYDERVRRIVRVRTFVAIRYWLLTFFGVDFVPNRELRMLLASWLNSLRRDPILQKHTDAPNIVRKLVSVVRECKEMHSQRGRPLMTAAGSVPATLAKTGGKTLDDLPRKSVALANESDLDLDFIMESTSSSLISSGGFYGAATTGVVSGVDGTKAVSLLQQPLHRAIMDHRPSISTTPAMPIAQTPATLPVHHNALSRAFVNTIGRLGRWKRVLNARSTTVSTPLGACADVSAFDLELNATGDLLTVRGGVEQYLKLIEQPAVPPVESASAPVGLRPGTATQSSPTASVMQGPEAAVNERTNGSADGSEAESVGDAHPSSEDAGEVQHVQVASPAPVHGEPLRSPVPVQIHLHSSGRSRTSSDSSGSSSSYGALISSPHFQARPPQERSWQMDIVSIDDLDLSDTSSNGSAGGPAQPPGLKRLPRRLPLRRDFEFVQRPTDSVSSMGLTSHESLSGPSSSAASSASVGGLGSTIQQWQVNALVDSLSDEEGEGDVEGALRRLEGQMNPAKQREKESKVDNWVKTIRERIEAGDYGDEQPRYTSDGEEAPSEVDTDQRDSVAWSQDDSRRNSGSQVSVRLIVSTNALVPDSTTPVAAQTPYPPSLNAGASVNTNESKPAVEDVVPAEILQSRVSAVASATSHSPTSPQQPAPAPAQSPPVSKFVHPRYPRIHRSWVQNHSAMELAQHFSMIDRELFLGVRFEELVSDEWLSTIDEANILDWSSFLKDRARWKAEGRSGYKTSAVIAARGRFNLIANFVLSEIVLTYPTERPVLVGKFIRIAWKCFNLNNFSTLVAIIAGLRNEWVTRAMRKSWNRVNVYNLRMLKDLTAFTQSDHDFAHIRNAMAMLSDAPPGAQSEEAASVRSSTKGKASADGRQAPPAACIPFLGIYFSQLRRFSDLPDLIDPTAPHETVGVDPISGNFNAPAHPEVFATLTPLPPSMQLEPLINVHKQRLIAGTIKELVAGQHLASRVQFPIDRKLFQRCLKLRGLDEETLHRAFAMYPS</sequence>
<organism evidence="1 2">
    <name type="scientific">Auriscalpium vulgare</name>
    <dbReference type="NCBI Taxonomy" id="40419"/>
    <lineage>
        <taxon>Eukaryota</taxon>
        <taxon>Fungi</taxon>
        <taxon>Dikarya</taxon>
        <taxon>Basidiomycota</taxon>
        <taxon>Agaricomycotina</taxon>
        <taxon>Agaricomycetes</taxon>
        <taxon>Russulales</taxon>
        <taxon>Auriscalpiaceae</taxon>
        <taxon>Auriscalpium</taxon>
    </lineage>
</organism>
<dbReference type="Proteomes" id="UP000814033">
    <property type="component" value="Unassembled WGS sequence"/>
</dbReference>
<accession>A0ACB8S7A5</accession>
<reference evidence="1" key="2">
    <citation type="journal article" date="2022" name="New Phytol.">
        <title>Evolutionary transition to the ectomycorrhizal habit in the genomes of a hyperdiverse lineage of mushroom-forming fungi.</title>
        <authorList>
            <person name="Looney B."/>
            <person name="Miyauchi S."/>
            <person name="Morin E."/>
            <person name="Drula E."/>
            <person name="Courty P.E."/>
            <person name="Kohler A."/>
            <person name="Kuo A."/>
            <person name="LaButti K."/>
            <person name="Pangilinan J."/>
            <person name="Lipzen A."/>
            <person name="Riley R."/>
            <person name="Andreopoulos W."/>
            <person name="He G."/>
            <person name="Johnson J."/>
            <person name="Nolan M."/>
            <person name="Tritt A."/>
            <person name="Barry K.W."/>
            <person name="Grigoriev I.V."/>
            <person name="Nagy L.G."/>
            <person name="Hibbett D."/>
            <person name="Henrissat B."/>
            <person name="Matheny P.B."/>
            <person name="Labbe J."/>
            <person name="Martin F.M."/>
        </authorList>
    </citation>
    <scope>NUCLEOTIDE SEQUENCE</scope>
    <source>
        <strain evidence="1">FP105234-sp</strain>
    </source>
</reference>
<gene>
    <name evidence="1" type="ORF">FA95DRAFT_1592680</name>
</gene>
<proteinExistence type="predicted"/>
<evidence type="ECO:0000313" key="1">
    <source>
        <dbReference type="EMBL" id="KAI0052399.1"/>
    </source>
</evidence>
<keyword evidence="2" id="KW-1185">Reference proteome</keyword>
<dbReference type="EMBL" id="MU275845">
    <property type="protein sequence ID" value="KAI0052399.1"/>
    <property type="molecule type" value="Genomic_DNA"/>
</dbReference>
<name>A0ACB8S7A5_9AGAM</name>
<protein>
    <submittedName>
        <fullName evidence="1">Ras GEF</fullName>
    </submittedName>
</protein>
<reference evidence="1" key="1">
    <citation type="submission" date="2021-02" db="EMBL/GenBank/DDBJ databases">
        <authorList>
            <consortium name="DOE Joint Genome Institute"/>
            <person name="Ahrendt S."/>
            <person name="Looney B.P."/>
            <person name="Miyauchi S."/>
            <person name="Morin E."/>
            <person name="Drula E."/>
            <person name="Courty P.E."/>
            <person name="Chicoki N."/>
            <person name="Fauchery L."/>
            <person name="Kohler A."/>
            <person name="Kuo A."/>
            <person name="Labutti K."/>
            <person name="Pangilinan J."/>
            <person name="Lipzen A."/>
            <person name="Riley R."/>
            <person name="Andreopoulos W."/>
            <person name="He G."/>
            <person name="Johnson J."/>
            <person name="Barry K.W."/>
            <person name="Grigoriev I.V."/>
            <person name="Nagy L."/>
            <person name="Hibbett D."/>
            <person name="Henrissat B."/>
            <person name="Matheny P.B."/>
            <person name="Labbe J."/>
            <person name="Martin F."/>
        </authorList>
    </citation>
    <scope>NUCLEOTIDE SEQUENCE</scope>
    <source>
        <strain evidence="1">FP105234-sp</strain>
    </source>
</reference>